<proteinExistence type="inferred from homology"/>
<name>R0I4G6_9BRAS</name>
<evidence type="ECO:0000313" key="6">
    <source>
        <dbReference type="Proteomes" id="UP000029121"/>
    </source>
</evidence>
<dbReference type="EMBL" id="KB870807">
    <property type="protein sequence ID" value="EOA32885.1"/>
    <property type="molecule type" value="Genomic_DNA"/>
</dbReference>
<dbReference type="Pfam" id="PF22757">
    <property type="entry name" value="GeBP-like_C"/>
    <property type="match status" value="1"/>
</dbReference>
<dbReference type="STRING" id="81985.R0I4G6"/>
<evidence type="ECO:0000256" key="1">
    <source>
        <dbReference type="ARBA" id="ARBA00010820"/>
    </source>
</evidence>
<dbReference type="InterPro" id="IPR053933">
    <property type="entry name" value="GeBP-like_C"/>
</dbReference>
<protein>
    <submittedName>
        <fullName evidence="5">Uncharacterized protein</fullName>
    </submittedName>
</protein>
<feature type="domain" description="Glabrous enhancer-binding protein-like DBD" evidence="3">
    <location>
        <begin position="41"/>
        <end position="123"/>
    </location>
</feature>
<dbReference type="Proteomes" id="UP000029121">
    <property type="component" value="Unassembled WGS sequence"/>
</dbReference>
<gene>
    <name evidence="5" type="ORF">CARUB_v10016201mg</name>
</gene>
<evidence type="ECO:0000259" key="4">
    <source>
        <dbReference type="Pfam" id="PF22757"/>
    </source>
</evidence>
<keyword evidence="6" id="KW-1185">Reference proteome</keyword>
<evidence type="ECO:0000259" key="3">
    <source>
        <dbReference type="Pfam" id="PF04504"/>
    </source>
</evidence>
<feature type="region of interest" description="Disordered" evidence="2">
    <location>
        <begin position="1"/>
        <end position="30"/>
    </location>
</feature>
<reference evidence="6" key="1">
    <citation type="journal article" date="2013" name="Nat. Genet.">
        <title>The Capsella rubella genome and the genomic consequences of rapid mating system evolution.</title>
        <authorList>
            <person name="Slotte T."/>
            <person name="Hazzouri K.M."/>
            <person name="Agren J.A."/>
            <person name="Koenig D."/>
            <person name="Maumus F."/>
            <person name="Guo Y.L."/>
            <person name="Steige K."/>
            <person name="Platts A.E."/>
            <person name="Escobar J.S."/>
            <person name="Newman L.K."/>
            <person name="Wang W."/>
            <person name="Mandakova T."/>
            <person name="Vello E."/>
            <person name="Smith L.M."/>
            <person name="Henz S.R."/>
            <person name="Steffen J."/>
            <person name="Takuno S."/>
            <person name="Brandvain Y."/>
            <person name="Coop G."/>
            <person name="Andolfatto P."/>
            <person name="Hu T.T."/>
            <person name="Blanchette M."/>
            <person name="Clark R.M."/>
            <person name="Quesneville H."/>
            <person name="Nordborg M."/>
            <person name="Gaut B.S."/>
            <person name="Lysak M.A."/>
            <person name="Jenkins J."/>
            <person name="Grimwood J."/>
            <person name="Chapman J."/>
            <person name="Prochnik S."/>
            <person name="Shu S."/>
            <person name="Rokhsar D."/>
            <person name="Schmutz J."/>
            <person name="Weigel D."/>
            <person name="Wright S.I."/>
        </authorList>
    </citation>
    <scope>NUCLEOTIDE SEQUENCE [LARGE SCALE GENOMIC DNA]</scope>
    <source>
        <strain evidence="6">cv. Monte Gargano</strain>
    </source>
</reference>
<dbReference type="Pfam" id="PF04504">
    <property type="entry name" value="GeBP-like_DBD"/>
    <property type="match status" value="1"/>
</dbReference>
<organism evidence="5 6">
    <name type="scientific">Capsella rubella</name>
    <dbReference type="NCBI Taxonomy" id="81985"/>
    <lineage>
        <taxon>Eukaryota</taxon>
        <taxon>Viridiplantae</taxon>
        <taxon>Streptophyta</taxon>
        <taxon>Embryophyta</taxon>
        <taxon>Tracheophyta</taxon>
        <taxon>Spermatophyta</taxon>
        <taxon>Magnoliopsida</taxon>
        <taxon>eudicotyledons</taxon>
        <taxon>Gunneridae</taxon>
        <taxon>Pentapetalae</taxon>
        <taxon>rosids</taxon>
        <taxon>malvids</taxon>
        <taxon>Brassicales</taxon>
        <taxon>Brassicaceae</taxon>
        <taxon>Camelineae</taxon>
        <taxon>Capsella</taxon>
    </lineage>
</organism>
<evidence type="ECO:0000313" key="5">
    <source>
        <dbReference type="EMBL" id="EOA32885.1"/>
    </source>
</evidence>
<dbReference type="AlphaFoldDB" id="R0I4G6"/>
<feature type="domain" description="Glabrous enhancer-binding protein-like C-terminal" evidence="4">
    <location>
        <begin position="164"/>
        <end position="230"/>
    </location>
</feature>
<accession>R0I4G6</accession>
<dbReference type="InterPro" id="IPR053932">
    <property type="entry name" value="GeBP-like_DBD"/>
</dbReference>
<sequence>MGKVNTNESKEKSKGTLLVNKNVNAKRSKKVGKKVCSERLKWNEKAQISMLQGLMDFEDVKKKNAFDDMLETYEFLKDYIVFESYSQEFVEKMMSLKEKLMYHTRKREERSSSERYDHKGSKLMTLVREDDVEHVVEKPKKGKGIAKPKEEKQEAVMVREGEKWFEDASLVREVVSRGGVDEDILKSKWDAVPVEKKSHMDQKWSVLRAKENESLSQKSKFLKELVSIIRGASSSSSSRFM</sequence>
<comment type="similarity">
    <text evidence="1">Belongs to the GeBP family.</text>
</comment>
<dbReference type="KEGG" id="crb:17892021"/>
<dbReference type="OrthoDB" id="10467669at2759"/>
<evidence type="ECO:0000256" key="2">
    <source>
        <dbReference type="SAM" id="MobiDB-lite"/>
    </source>
</evidence>